<reference evidence="4" key="1">
    <citation type="submission" date="2020-05" db="EMBL/GenBank/DDBJ databases">
        <authorList>
            <person name="Chiriac C."/>
            <person name="Salcher M."/>
            <person name="Ghai R."/>
            <person name="Kavagutti S V."/>
        </authorList>
    </citation>
    <scope>NUCLEOTIDE SEQUENCE</scope>
</reference>
<dbReference type="InterPro" id="IPR036291">
    <property type="entry name" value="NAD(P)-bd_dom_sf"/>
</dbReference>
<evidence type="ECO:0000259" key="3">
    <source>
        <dbReference type="SMART" id="SM00822"/>
    </source>
</evidence>
<dbReference type="GO" id="GO:0016020">
    <property type="term" value="C:membrane"/>
    <property type="evidence" value="ECO:0007669"/>
    <property type="project" value="TreeGrafter"/>
</dbReference>
<protein>
    <submittedName>
        <fullName evidence="4">Unannotated protein</fullName>
    </submittedName>
</protein>
<dbReference type="GO" id="GO:0016491">
    <property type="term" value="F:oxidoreductase activity"/>
    <property type="evidence" value="ECO:0007669"/>
    <property type="project" value="UniProtKB-KW"/>
</dbReference>
<dbReference type="PANTHER" id="PTHR44196">
    <property type="entry name" value="DEHYDROGENASE/REDUCTASE SDR FAMILY MEMBER 7B"/>
    <property type="match status" value="1"/>
</dbReference>
<gene>
    <name evidence="4" type="ORF">UFOPK3402_01662</name>
</gene>
<dbReference type="SUPFAM" id="SSF51735">
    <property type="entry name" value="NAD(P)-binding Rossmann-fold domains"/>
    <property type="match status" value="1"/>
</dbReference>
<dbReference type="Pfam" id="PF00106">
    <property type="entry name" value="adh_short"/>
    <property type="match status" value="1"/>
</dbReference>
<feature type="domain" description="Ketoreductase" evidence="3">
    <location>
        <begin position="5"/>
        <end position="182"/>
    </location>
</feature>
<dbReference type="AlphaFoldDB" id="A0A6J7EXB0"/>
<keyword evidence="2" id="KW-0560">Oxidoreductase</keyword>
<dbReference type="PANTHER" id="PTHR44196:SF2">
    <property type="entry name" value="SHORT-CHAIN DEHYDROGENASE-RELATED"/>
    <property type="match status" value="1"/>
</dbReference>
<dbReference type="Gene3D" id="3.40.50.720">
    <property type="entry name" value="NAD(P)-binding Rossmann-like Domain"/>
    <property type="match status" value="1"/>
</dbReference>
<name>A0A6J7EXB0_9ZZZZ</name>
<evidence type="ECO:0000256" key="2">
    <source>
        <dbReference type="ARBA" id="ARBA00023002"/>
    </source>
</evidence>
<organism evidence="4">
    <name type="scientific">freshwater metagenome</name>
    <dbReference type="NCBI Taxonomy" id="449393"/>
    <lineage>
        <taxon>unclassified sequences</taxon>
        <taxon>metagenomes</taxon>
        <taxon>ecological metagenomes</taxon>
    </lineage>
</organism>
<comment type="similarity">
    <text evidence="1">Belongs to the short-chain dehydrogenases/reductases (SDR) family.</text>
</comment>
<sequence>MDPRRTALITGPTAGIGAAFARALAASGHDVVLVARDGGRLTALADSLATAHGVGTEVIVADLSQPDGLAAVAARLADRDRPIDVLVNNAGFGVKSSFGRSDVEDEQRMLTVLVTAVMRLTHAAIPPMLERGSGSVINVSSVAGWITGGTYSAAKAWVTVFSESLSAEFAGSGVRVTAACPGFVHTEFHERADMDMSSVPTWMWLEADAVARQALGDSERGRALSVTGLQYKAFSALLRHAPRVIVRRVGAARSTSGRFARR</sequence>
<proteinExistence type="inferred from homology"/>
<dbReference type="PRINTS" id="PR00081">
    <property type="entry name" value="GDHRDH"/>
</dbReference>
<dbReference type="InterPro" id="IPR057326">
    <property type="entry name" value="KR_dom"/>
</dbReference>
<accession>A0A6J7EXB0</accession>
<dbReference type="EMBL" id="CAFBLS010000247">
    <property type="protein sequence ID" value="CAB4884769.1"/>
    <property type="molecule type" value="Genomic_DNA"/>
</dbReference>
<evidence type="ECO:0000256" key="1">
    <source>
        <dbReference type="ARBA" id="ARBA00006484"/>
    </source>
</evidence>
<evidence type="ECO:0000313" key="4">
    <source>
        <dbReference type="EMBL" id="CAB4884769.1"/>
    </source>
</evidence>
<dbReference type="PRINTS" id="PR00080">
    <property type="entry name" value="SDRFAMILY"/>
</dbReference>
<dbReference type="CDD" id="cd05233">
    <property type="entry name" value="SDR_c"/>
    <property type="match status" value="1"/>
</dbReference>
<dbReference type="SMART" id="SM00822">
    <property type="entry name" value="PKS_KR"/>
    <property type="match status" value="1"/>
</dbReference>
<dbReference type="InterPro" id="IPR002347">
    <property type="entry name" value="SDR_fam"/>
</dbReference>
<dbReference type="PIRSF" id="PIRSF000126">
    <property type="entry name" value="11-beta-HSD1"/>
    <property type="match status" value="1"/>
</dbReference>